<name>A0A6N3FVJ3_9FIRM</name>
<dbReference type="RefSeq" id="WP_022072467.1">
    <property type="nucleotide sequence ID" value="NZ_BAABXU010000001.1"/>
</dbReference>
<reference evidence="7" key="1">
    <citation type="submission" date="2019-11" db="EMBL/GenBank/DDBJ databases">
        <authorList>
            <person name="Feng L."/>
        </authorList>
    </citation>
    <scope>NUCLEOTIDE SEQUENCE</scope>
    <source>
        <strain evidence="7">IbartlettiiLFYP30</strain>
    </source>
</reference>
<dbReference type="EMBL" id="JAJBMB010000001">
    <property type="protein sequence ID" value="MCB5444837.1"/>
    <property type="molecule type" value="Genomic_DNA"/>
</dbReference>
<dbReference type="EMBL" id="CACRUE010000045">
    <property type="protein sequence ID" value="VYU56467.1"/>
    <property type="molecule type" value="Genomic_DNA"/>
</dbReference>
<dbReference type="Pfam" id="PF04079">
    <property type="entry name" value="SMC_ScpB"/>
    <property type="match status" value="1"/>
</dbReference>
<dbReference type="GeneID" id="89564808"/>
<sequence length="177" mass="20746">MSRSEIKSIIESIMFAYGEPISVKELNYAINEELSPKEIEYMLNLLKDEYEEQNRGIQIIKLEDRYQMCTNKDYTPYIKKVLEPKRKKTLSQATLETLTIIAYKQPITKVEIENIRGVKCDKVLQTLLENSLIREAGRLNKIGKPIIYKTTDEFLKLLNIEKLEDLPPIEEFEENID</sequence>
<dbReference type="Gene3D" id="1.10.10.10">
    <property type="entry name" value="Winged helix-like DNA-binding domain superfamily/Winged helix DNA-binding domain"/>
    <property type="match status" value="2"/>
</dbReference>
<dbReference type="GO" id="GO:0051301">
    <property type="term" value="P:cell division"/>
    <property type="evidence" value="ECO:0007669"/>
    <property type="project" value="UniProtKB-KW"/>
</dbReference>
<evidence type="ECO:0000256" key="1">
    <source>
        <dbReference type="ARBA" id="ARBA00022490"/>
    </source>
</evidence>
<keyword evidence="8" id="KW-1185">Reference proteome</keyword>
<keyword evidence="3 5" id="KW-0159">Chromosome partition</keyword>
<accession>A0A6N3FVJ3</accession>
<evidence type="ECO:0000313" key="6">
    <source>
        <dbReference type="EMBL" id="MCB5444837.1"/>
    </source>
</evidence>
<dbReference type="HAMAP" id="MF_01804">
    <property type="entry name" value="ScpB"/>
    <property type="match status" value="1"/>
</dbReference>
<dbReference type="PANTHER" id="PTHR34298:SF2">
    <property type="entry name" value="SEGREGATION AND CONDENSATION PROTEIN B"/>
    <property type="match status" value="1"/>
</dbReference>
<evidence type="ECO:0000256" key="4">
    <source>
        <dbReference type="ARBA" id="ARBA00023306"/>
    </source>
</evidence>
<dbReference type="InterPro" id="IPR036388">
    <property type="entry name" value="WH-like_DNA-bd_sf"/>
</dbReference>
<evidence type="ECO:0000256" key="5">
    <source>
        <dbReference type="HAMAP-Rule" id="MF_01804"/>
    </source>
</evidence>
<proteinExistence type="inferred from homology"/>
<keyword evidence="2 5" id="KW-0132">Cell division</keyword>
<dbReference type="PANTHER" id="PTHR34298">
    <property type="entry name" value="SEGREGATION AND CONDENSATION PROTEIN B"/>
    <property type="match status" value="1"/>
</dbReference>
<dbReference type="NCBIfam" id="TIGR00281">
    <property type="entry name" value="SMC-Scp complex subunit ScpB"/>
    <property type="match status" value="1"/>
</dbReference>
<dbReference type="PIRSF" id="PIRSF019345">
    <property type="entry name" value="ScpB"/>
    <property type="match status" value="1"/>
</dbReference>
<evidence type="ECO:0000313" key="8">
    <source>
        <dbReference type="Proteomes" id="UP001299409"/>
    </source>
</evidence>
<evidence type="ECO:0000256" key="2">
    <source>
        <dbReference type="ARBA" id="ARBA00022618"/>
    </source>
</evidence>
<comment type="subcellular location">
    <subcellularLocation>
        <location evidence="5">Cytoplasm</location>
    </subcellularLocation>
    <text evidence="5">Associated with two foci at the outer edges of the nucleoid region in young cells, and at four foci within both cell halves in older cells.</text>
</comment>
<organism evidence="7">
    <name type="scientific">Intestinibacter bartlettii</name>
    <dbReference type="NCBI Taxonomy" id="261299"/>
    <lineage>
        <taxon>Bacteria</taxon>
        <taxon>Bacillati</taxon>
        <taxon>Bacillota</taxon>
        <taxon>Clostridia</taxon>
        <taxon>Peptostreptococcales</taxon>
        <taxon>Peptostreptococcaceae</taxon>
        <taxon>Intestinibacter</taxon>
    </lineage>
</organism>
<dbReference type="GO" id="GO:0051304">
    <property type="term" value="P:chromosome separation"/>
    <property type="evidence" value="ECO:0007669"/>
    <property type="project" value="InterPro"/>
</dbReference>
<dbReference type="InterPro" id="IPR036390">
    <property type="entry name" value="WH_DNA-bd_sf"/>
</dbReference>
<comment type="function">
    <text evidence="5">Participates in chromosomal partition during cell division. May act via the formation of a condensin-like complex containing Smc and ScpA that pull DNA away from mid-cell into both cell halves.</text>
</comment>
<reference evidence="6 8" key="2">
    <citation type="submission" date="2021-10" db="EMBL/GenBank/DDBJ databases">
        <title>Collection of gut derived symbiotic bacterial strains cultured from healthy donors.</title>
        <authorList>
            <person name="Lin H."/>
            <person name="Littmann E."/>
            <person name="Claire K."/>
            <person name="Pamer E."/>
        </authorList>
    </citation>
    <scope>NUCLEOTIDE SEQUENCE [LARGE SCALE GENOMIC DNA]</scope>
    <source>
        <strain evidence="6 8">MSK.17.68</strain>
    </source>
</reference>
<protein>
    <recommendedName>
        <fullName evidence="5">Segregation and condensation protein B</fullName>
    </recommendedName>
</protein>
<gene>
    <name evidence="5 7" type="primary">scpB</name>
    <name evidence="7" type="ORF">IBLFYP30_00611</name>
    <name evidence="6" type="ORF">LIP50_01325</name>
</gene>
<dbReference type="AlphaFoldDB" id="A0A6N3FVJ3"/>
<dbReference type="SUPFAM" id="SSF46785">
    <property type="entry name" value="Winged helix' DNA-binding domain"/>
    <property type="match status" value="2"/>
</dbReference>
<comment type="similarity">
    <text evidence="5">Belongs to the ScpB family.</text>
</comment>
<dbReference type="GO" id="GO:0005737">
    <property type="term" value="C:cytoplasm"/>
    <property type="evidence" value="ECO:0007669"/>
    <property type="project" value="UniProtKB-SubCell"/>
</dbReference>
<dbReference type="Proteomes" id="UP001299409">
    <property type="component" value="Unassembled WGS sequence"/>
</dbReference>
<comment type="subunit">
    <text evidence="5">Homodimer. Homodimerization may be required to stabilize the binding of ScpA to the Smc head domains. Component of a cohesin-like complex composed of ScpA, ScpB and the Smc homodimer, in which ScpA and ScpB bind to the head domain of Smc. The presence of the three proteins is required for the association of the complex with DNA.</text>
</comment>
<keyword evidence="1 5" id="KW-0963">Cytoplasm</keyword>
<dbReference type="GO" id="GO:0006260">
    <property type="term" value="P:DNA replication"/>
    <property type="evidence" value="ECO:0007669"/>
    <property type="project" value="UniProtKB-UniRule"/>
</dbReference>
<dbReference type="InterPro" id="IPR005234">
    <property type="entry name" value="ScpB_csome_segregation"/>
</dbReference>
<keyword evidence="4 5" id="KW-0131">Cell cycle</keyword>
<evidence type="ECO:0000256" key="3">
    <source>
        <dbReference type="ARBA" id="ARBA00022829"/>
    </source>
</evidence>
<evidence type="ECO:0000313" key="7">
    <source>
        <dbReference type="EMBL" id="VYU56467.1"/>
    </source>
</evidence>